<keyword evidence="3" id="KW-1185">Reference proteome</keyword>
<dbReference type="EMBL" id="JQSG02000001">
    <property type="protein sequence ID" value="OBS10541.1"/>
    <property type="molecule type" value="Genomic_DNA"/>
</dbReference>
<feature type="domain" description="Glycosyl transferase family 28 C-terminal" evidence="1">
    <location>
        <begin position="374"/>
        <end position="425"/>
    </location>
</feature>
<dbReference type="Gene3D" id="3.40.50.2000">
    <property type="entry name" value="Glycogen Phosphorylase B"/>
    <property type="match status" value="1"/>
</dbReference>
<protein>
    <recommendedName>
        <fullName evidence="1">Glycosyl transferase family 28 C-terminal domain-containing protein</fullName>
    </recommendedName>
</protein>
<accession>A0A1A6C7K2</accession>
<gene>
    <name evidence="2" type="ORF">Thpro_020257</name>
</gene>
<evidence type="ECO:0000313" key="3">
    <source>
        <dbReference type="Proteomes" id="UP000029273"/>
    </source>
</evidence>
<dbReference type="AlphaFoldDB" id="A0A1A6C7K2"/>
<dbReference type="PANTHER" id="PTHR21015">
    <property type="entry name" value="UDP-N-ACETYLGLUCOSAMINE--N-ACETYLMURAMYL-(PENTAPEPTIDE) PYROPHOSPHORYL-UNDECAPRENOL N-ACETYLGLUCOSAMINE TRANSFERASE 1"/>
    <property type="match status" value="1"/>
</dbReference>
<dbReference type="PANTHER" id="PTHR21015:SF28">
    <property type="entry name" value="SLL1722 PROTEIN"/>
    <property type="match status" value="1"/>
</dbReference>
<reference evidence="2 3" key="1">
    <citation type="journal article" date="2014" name="Genome Announc.">
        <title>Draft Genome Sequence of the Iron-Oxidizing, Acidophilic, and Halotolerant 'Thiobacillus prosperus' Type Strain DSM 5130.</title>
        <authorList>
            <person name="Ossandon F.J."/>
            <person name="Cardenas J.P."/>
            <person name="Corbett M."/>
            <person name="Quatrini R."/>
            <person name="Holmes D.S."/>
            <person name="Watkin E."/>
        </authorList>
    </citation>
    <scope>NUCLEOTIDE SEQUENCE [LARGE SCALE GENOMIC DNA]</scope>
    <source>
        <strain evidence="2 3">DSM 5130</strain>
    </source>
</reference>
<evidence type="ECO:0000259" key="1">
    <source>
        <dbReference type="Pfam" id="PF04101"/>
    </source>
</evidence>
<dbReference type="SUPFAM" id="SSF53756">
    <property type="entry name" value="UDP-Glycosyltransferase/glycogen phosphorylase"/>
    <property type="match status" value="1"/>
</dbReference>
<dbReference type="STRING" id="160660.BJI67_08785"/>
<dbReference type="Pfam" id="PF04101">
    <property type="entry name" value="Glyco_tran_28_C"/>
    <property type="match status" value="1"/>
</dbReference>
<dbReference type="Proteomes" id="UP000029273">
    <property type="component" value="Unassembled WGS sequence"/>
</dbReference>
<name>A0A1A6C7K2_9GAMM</name>
<sequence length="499" mass="54282">MSPGHAGFSLAPHKGYAPAVADNRCGHQHRASIRYLHGNDWISLCLDCWRRQRSLGDVRDTHDAFSLLGGMDERRGALLAGGLTLATNDWRQTRPGFHATSPSRPARVMLYSHDTFGLGHLRRNLAIARQLLATSGHFEVLLLTGSPMQDSWPLPAGLTVRALPPVVKIGDEQYGPRDHAKNFALLKGHREALILEAALSFKPDVFLVDHAPIGMGGELLPTLALLQEGHPETRLVLGMRDIIDSPDATRKVWCEQGIIDILDRVYDQILVYGRQDWFDVVDAYGIPDSVAGKIRYCGYVCNQPSSDVATAALPVRAPGRPRVLVTVGGGGDGVRIIDAYLSALRRNGGFGCQSLIVPGPLMDPNERAQLERAAAESPDVHLIDGATDMLPLMRDSDLVIAMAGYNTSAEILSLGCKAILVPRARPRAEQRMRSDMLARFGLVDRVDPDGDIAEQLSRLVPVALDAGDRHLTRFPLDGAAQVAAELHALTARPRALLEA</sequence>
<proteinExistence type="predicted"/>
<organism evidence="2 3">
    <name type="scientific">Acidihalobacter prosperus</name>
    <dbReference type="NCBI Taxonomy" id="160660"/>
    <lineage>
        <taxon>Bacteria</taxon>
        <taxon>Pseudomonadati</taxon>
        <taxon>Pseudomonadota</taxon>
        <taxon>Gammaproteobacteria</taxon>
        <taxon>Chromatiales</taxon>
        <taxon>Ectothiorhodospiraceae</taxon>
        <taxon>Acidihalobacter</taxon>
    </lineage>
</organism>
<evidence type="ECO:0000313" key="2">
    <source>
        <dbReference type="EMBL" id="OBS10541.1"/>
    </source>
</evidence>
<dbReference type="InterPro" id="IPR007235">
    <property type="entry name" value="Glyco_trans_28_C"/>
</dbReference>
<comment type="caution">
    <text evidence="2">The sequence shown here is derived from an EMBL/GenBank/DDBJ whole genome shotgun (WGS) entry which is preliminary data.</text>
</comment>
<dbReference type="GO" id="GO:0016758">
    <property type="term" value="F:hexosyltransferase activity"/>
    <property type="evidence" value="ECO:0007669"/>
    <property type="project" value="InterPro"/>
</dbReference>